<proteinExistence type="predicted"/>
<dbReference type="AlphaFoldDB" id="A0A9P9XZR5"/>
<accession>A0A9P9XZR5</accession>
<gene>
    <name evidence="1" type="ORF">J7T54_005416</name>
</gene>
<sequence>MNTSSHHEVEEVPHASGRIDLCRFEMQRRPRRSDSEWVDQSTCFPHRSGSFAMLQPRLTLLYHLGYQSQENIRTARDQSNQWDLIPLHPVSAQPSDASRHLLTLMAAPVVTIHPSPVTERQVSRGAVWSVGGLAPLGHPVDDGRGHMIRSGTHAQVYTTPVSRGKSTLQGDSELYQGRIARALNIDRVRKILDFSGRSTSPQASRDANGRLTKMEAETKWNGVGWVSAKETEGDISGQSQGLVADGYNRRSITEAYKLSYLTSPSF</sequence>
<evidence type="ECO:0000313" key="1">
    <source>
        <dbReference type="EMBL" id="KAI6780314.1"/>
    </source>
</evidence>
<dbReference type="RefSeq" id="XP_051361170.1">
    <property type="nucleotide sequence ID" value="XM_051507634.1"/>
</dbReference>
<organism evidence="1 2">
    <name type="scientific">Emericellopsis cladophorae</name>
    <dbReference type="NCBI Taxonomy" id="2686198"/>
    <lineage>
        <taxon>Eukaryota</taxon>
        <taxon>Fungi</taxon>
        <taxon>Dikarya</taxon>
        <taxon>Ascomycota</taxon>
        <taxon>Pezizomycotina</taxon>
        <taxon>Sordariomycetes</taxon>
        <taxon>Hypocreomycetidae</taxon>
        <taxon>Hypocreales</taxon>
        <taxon>Bionectriaceae</taxon>
        <taxon>Emericellopsis</taxon>
    </lineage>
</organism>
<dbReference type="GeneID" id="75831900"/>
<name>A0A9P9XZR5_9HYPO</name>
<dbReference type="EMBL" id="JAGIXG020000034">
    <property type="protein sequence ID" value="KAI6780314.1"/>
    <property type="molecule type" value="Genomic_DNA"/>
</dbReference>
<reference evidence="1" key="2">
    <citation type="submission" date="2022-07" db="EMBL/GenBank/DDBJ databases">
        <authorList>
            <person name="Goncalves M.F.M."/>
            <person name="Hilario S."/>
            <person name="Van De Peer Y."/>
            <person name="Esteves A.C."/>
            <person name="Alves A."/>
        </authorList>
    </citation>
    <scope>NUCLEOTIDE SEQUENCE</scope>
    <source>
        <strain evidence="1">MUM 19.33</strain>
    </source>
</reference>
<dbReference type="Proteomes" id="UP001055219">
    <property type="component" value="Unassembled WGS sequence"/>
</dbReference>
<comment type="caution">
    <text evidence="1">The sequence shown here is derived from an EMBL/GenBank/DDBJ whole genome shotgun (WGS) entry which is preliminary data.</text>
</comment>
<protein>
    <submittedName>
        <fullName evidence="1">Meiosis-specific APC/C activator protein-like protein</fullName>
    </submittedName>
</protein>
<evidence type="ECO:0000313" key="2">
    <source>
        <dbReference type="Proteomes" id="UP001055219"/>
    </source>
</evidence>
<reference evidence="1" key="1">
    <citation type="journal article" date="2021" name="J Fungi (Basel)">
        <title>Genomic and Metabolomic Analyses of the Marine Fungus Emericellopsis cladophorae: Insights into Saltwater Adaptability Mechanisms and Its Biosynthetic Potential.</title>
        <authorList>
            <person name="Goncalves M.F.M."/>
            <person name="Hilario S."/>
            <person name="Van de Peer Y."/>
            <person name="Esteves A.C."/>
            <person name="Alves A."/>
        </authorList>
    </citation>
    <scope>NUCLEOTIDE SEQUENCE</scope>
    <source>
        <strain evidence="1">MUM 19.33</strain>
    </source>
</reference>
<keyword evidence="2" id="KW-1185">Reference proteome</keyword>
<dbReference type="OrthoDB" id="10263272at2759"/>